<proteinExistence type="predicted"/>
<feature type="region of interest" description="Disordered" evidence="1">
    <location>
        <begin position="27"/>
        <end position="47"/>
    </location>
</feature>
<accession>A0ABN2TY16</accession>
<gene>
    <name evidence="2" type="ORF">GCM10009740_10570</name>
</gene>
<evidence type="ECO:0000313" key="3">
    <source>
        <dbReference type="Proteomes" id="UP001501285"/>
    </source>
</evidence>
<evidence type="ECO:0000313" key="2">
    <source>
        <dbReference type="EMBL" id="GAA2023235.1"/>
    </source>
</evidence>
<keyword evidence="3" id="KW-1185">Reference proteome</keyword>
<dbReference type="Proteomes" id="UP001501285">
    <property type="component" value="Unassembled WGS sequence"/>
</dbReference>
<reference evidence="2 3" key="1">
    <citation type="journal article" date="2019" name="Int. J. Syst. Evol. Microbiol.">
        <title>The Global Catalogue of Microorganisms (GCM) 10K type strain sequencing project: providing services to taxonomists for standard genome sequencing and annotation.</title>
        <authorList>
            <consortium name="The Broad Institute Genomics Platform"/>
            <consortium name="The Broad Institute Genome Sequencing Center for Infectious Disease"/>
            <person name="Wu L."/>
            <person name="Ma J."/>
        </authorList>
    </citation>
    <scope>NUCLEOTIDE SEQUENCE [LARGE SCALE GENOMIC DNA]</scope>
    <source>
        <strain evidence="2 3">JCM 14283</strain>
    </source>
</reference>
<dbReference type="EMBL" id="BAAANB010000002">
    <property type="protein sequence ID" value="GAA2023235.1"/>
    <property type="molecule type" value="Genomic_DNA"/>
</dbReference>
<organism evidence="2 3">
    <name type="scientific">Terrabacter terrae</name>
    <dbReference type="NCBI Taxonomy" id="318434"/>
    <lineage>
        <taxon>Bacteria</taxon>
        <taxon>Bacillati</taxon>
        <taxon>Actinomycetota</taxon>
        <taxon>Actinomycetes</taxon>
        <taxon>Micrococcales</taxon>
        <taxon>Intrasporangiaceae</taxon>
        <taxon>Terrabacter</taxon>
    </lineage>
</organism>
<protein>
    <submittedName>
        <fullName evidence="2">Uncharacterized protein</fullName>
    </submittedName>
</protein>
<feature type="compositionally biased region" description="Low complexity" evidence="1">
    <location>
        <begin position="36"/>
        <end position="45"/>
    </location>
</feature>
<sequence>MPDTHRPDRLLSIGQLARDTPCRCCRDGTADPDPAPTLLPTSSSPHGIPQWWLSVEQALRGTTPRSTEPLWEPGTARNVGTIAREGLPL</sequence>
<name>A0ABN2TY16_9MICO</name>
<comment type="caution">
    <text evidence="2">The sequence shown here is derived from an EMBL/GenBank/DDBJ whole genome shotgun (WGS) entry which is preliminary data.</text>
</comment>
<evidence type="ECO:0000256" key="1">
    <source>
        <dbReference type="SAM" id="MobiDB-lite"/>
    </source>
</evidence>